<dbReference type="GO" id="GO:0005737">
    <property type="term" value="C:cytoplasm"/>
    <property type="evidence" value="ECO:0007669"/>
    <property type="project" value="TreeGrafter"/>
</dbReference>
<evidence type="ECO:0000256" key="8">
    <source>
        <dbReference type="SAM" id="Phobius"/>
    </source>
</evidence>
<dbReference type="PANTHER" id="PTHR11923:SF67">
    <property type="entry name" value="RE68569P"/>
    <property type="match status" value="1"/>
</dbReference>
<evidence type="ECO:0000256" key="4">
    <source>
        <dbReference type="ARBA" id="ARBA00022692"/>
    </source>
</evidence>
<evidence type="ECO:0000313" key="9">
    <source>
        <dbReference type="EMBL" id="JAS90581.1"/>
    </source>
</evidence>
<evidence type="ECO:0000256" key="3">
    <source>
        <dbReference type="ARBA" id="ARBA00022475"/>
    </source>
</evidence>
<dbReference type="PANTHER" id="PTHR11923">
    <property type="entry name" value="SCAVENGER RECEPTOR CLASS B TYPE-1 SR-B1"/>
    <property type="match status" value="1"/>
</dbReference>
<evidence type="ECO:0000256" key="1">
    <source>
        <dbReference type="ARBA" id="ARBA00004236"/>
    </source>
</evidence>
<keyword evidence="5 8" id="KW-1133">Transmembrane helix</keyword>
<keyword evidence="3" id="KW-1003">Cell membrane</keyword>
<dbReference type="GO" id="GO:0005886">
    <property type="term" value="C:plasma membrane"/>
    <property type="evidence" value="ECO:0007669"/>
    <property type="project" value="UniProtKB-SubCell"/>
</dbReference>
<name>A0A1B6IUH7_9HEMI</name>
<keyword evidence="6 8" id="KW-0472">Membrane</keyword>
<accession>A0A1B6IUH7</accession>
<organism evidence="9">
    <name type="scientific">Homalodisca liturata</name>
    <dbReference type="NCBI Taxonomy" id="320908"/>
    <lineage>
        <taxon>Eukaryota</taxon>
        <taxon>Metazoa</taxon>
        <taxon>Ecdysozoa</taxon>
        <taxon>Arthropoda</taxon>
        <taxon>Hexapoda</taxon>
        <taxon>Insecta</taxon>
        <taxon>Pterygota</taxon>
        <taxon>Neoptera</taxon>
        <taxon>Paraneoptera</taxon>
        <taxon>Hemiptera</taxon>
        <taxon>Auchenorrhyncha</taxon>
        <taxon>Membracoidea</taxon>
        <taxon>Cicadellidae</taxon>
        <taxon>Cicadellinae</taxon>
        <taxon>Proconiini</taxon>
        <taxon>Homalodisca</taxon>
    </lineage>
</organism>
<proteinExistence type="inferred from homology"/>
<protein>
    <recommendedName>
        <fullName evidence="10">Scavenger receptor class B member 1</fullName>
    </recommendedName>
</protein>
<feature type="transmembrane region" description="Helical" evidence="8">
    <location>
        <begin position="535"/>
        <end position="558"/>
    </location>
</feature>
<feature type="transmembrane region" description="Helical" evidence="8">
    <location>
        <begin position="98"/>
        <end position="119"/>
    </location>
</feature>
<dbReference type="AlphaFoldDB" id="A0A1B6IUH7"/>
<evidence type="ECO:0000256" key="7">
    <source>
        <dbReference type="ARBA" id="ARBA00023180"/>
    </source>
</evidence>
<dbReference type="InterPro" id="IPR002159">
    <property type="entry name" value="CD36_fam"/>
</dbReference>
<gene>
    <name evidence="9" type="ORF">g.35770</name>
</gene>
<evidence type="ECO:0000256" key="2">
    <source>
        <dbReference type="ARBA" id="ARBA00010532"/>
    </source>
</evidence>
<keyword evidence="7" id="KW-0325">Glycoprotein</keyword>
<evidence type="ECO:0000256" key="5">
    <source>
        <dbReference type="ARBA" id="ARBA00022989"/>
    </source>
</evidence>
<dbReference type="PRINTS" id="PR01609">
    <property type="entry name" value="CD36FAMILY"/>
</dbReference>
<feature type="non-terminal residue" evidence="9">
    <location>
        <position position="1"/>
    </location>
</feature>
<reference evidence="9" key="1">
    <citation type="submission" date="2015-11" db="EMBL/GenBank/DDBJ databases">
        <title>De novo transcriptome assembly of four potential Pierce s Disease insect vectors from Arizona vineyards.</title>
        <authorList>
            <person name="Tassone E.E."/>
        </authorList>
    </citation>
    <scope>NUCLEOTIDE SEQUENCE</scope>
</reference>
<comment type="subcellular location">
    <subcellularLocation>
        <location evidence="1">Cell membrane</location>
    </subcellularLocation>
</comment>
<dbReference type="GO" id="GO:0005044">
    <property type="term" value="F:scavenger receptor activity"/>
    <property type="evidence" value="ECO:0007669"/>
    <property type="project" value="TreeGrafter"/>
</dbReference>
<keyword evidence="4 8" id="KW-0812">Transmembrane</keyword>
<evidence type="ECO:0008006" key="10">
    <source>
        <dbReference type="Google" id="ProtNLM"/>
    </source>
</evidence>
<dbReference type="Pfam" id="PF01130">
    <property type="entry name" value="CD36"/>
    <property type="match status" value="1"/>
</dbReference>
<sequence>PRSWQGRTIASPVILQCGHISDTMKYFRSVFGALTSGQGGGVRDNTLYSAVNTQEPLGFQDSVYAPTTVPERSLNPAIAVFDRFLQGRLHQKKQRSKWVFLTMVLGLFALTFGSLLIVIDPYSIIFTMKTRFSEGTDTFELWRKPPIKLVLKVYLFNVTNKEEYMSGKDSKLKFQQVGPYAYREDMSHSNVTFNSNGTMTSIPLHPLTWLPELSNGTEEDLLYLPNIALLSIANVMNDATFFTRVGLNLVIKKTSSEPLVKMTAKEFMFGYKSTLLSLGNTFMPSWIYFDKLGLIDRMYDFDGDTSTIYTGETDLRLSGLFENYNRRPYLPQWDGAPCNAVSRASDGTKFPSLIKPNDTLLFFRKSLCRSMPMVRVGEDWVSGMNGYRYHFRKGALDNGHNETANKCFCRKGNCLPAGLIDVTDCYYGFPIALSYPHFMEADETLIDSVEGIRPNPDIHSTHFIVNPESGLPLQLSVKMQINMALGDLNNIANCKLFSHTVLPMLWTDIYFDELPSSMATRFYIYLRVGPIAQTIFTYLFLIGGMSFILLSLASAFCIPKDIKLKEATVWKEEAFRHQVVEKEMNKQRLKETTNNTKEMEVYYCSLLRTNEDTEEDSVLQRTLDSFEEVEV</sequence>
<dbReference type="EMBL" id="GECU01017125">
    <property type="protein sequence ID" value="JAS90581.1"/>
    <property type="molecule type" value="Transcribed_RNA"/>
</dbReference>
<comment type="similarity">
    <text evidence="2">Belongs to the CD36 family.</text>
</comment>
<evidence type="ECO:0000256" key="6">
    <source>
        <dbReference type="ARBA" id="ARBA00023136"/>
    </source>
</evidence>